<accession>A0AA49A6G9</accession>
<reference evidence="1 2" key="1">
    <citation type="submission" date="2020-11" db="EMBL/GenBank/DDBJ databases">
        <authorList>
            <person name="Sun Q."/>
        </authorList>
    </citation>
    <scope>NUCLEOTIDE SEQUENCE [LARGE SCALE GENOMIC DNA]</scope>
    <source>
        <strain evidence="1 2">P8398</strain>
    </source>
</reference>
<dbReference type="Proteomes" id="UP000662888">
    <property type="component" value="Chromosome"/>
</dbReference>
<evidence type="ECO:0000313" key="2">
    <source>
        <dbReference type="Proteomes" id="UP000662888"/>
    </source>
</evidence>
<name>A0AA49A6G9_9BURK</name>
<gene>
    <name evidence="1" type="ORF">IV454_22230</name>
</gene>
<keyword evidence="2" id="KW-1185">Reference proteome</keyword>
<protein>
    <submittedName>
        <fullName evidence="1">Uncharacterized protein</fullName>
    </submittedName>
</protein>
<evidence type="ECO:0000313" key="1">
    <source>
        <dbReference type="EMBL" id="QPI48244.1"/>
    </source>
</evidence>
<dbReference type="RefSeq" id="WP_206087880.1">
    <property type="nucleotide sequence ID" value="NZ_CP065053.1"/>
</dbReference>
<dbReference type="EMBL" id="CP065053">
    <property type="protein sequence ID" value="QPI48244.1"/>
    <property type="molecule type" value="Genomic_DNA"/>
</dbReference>
<sequence>MRRFIGLFVLILCGLSIWLLGPYLFLPSGTTTISWLYAADTFHQCSREVPEASGDYWIPTAEQILDLEMQMIRVMSQREQAGLRLPYPGTRFNGQYIGFTRHGARYIYGNFFPSYEVGEQRWTADWAPFERPVIVCDGGRNFWGIVYDVRTKQVEQPIFNGPADGVYPDIQVRKPSTAVAN</sequence>
<organism evidence="1 2">
    <name type="scientific">Massilia antarctica</name>
    <dbReference type="NCBI Taxonomy" id="2765360"/>
    <lineage>
        <taxon>Bacteria</taxon>
        <taxon>Pseudomonadati</taxon>
        <taxon>Pseudomonadota</taxon>
        <taxon>Betaproteobacteria</taxon>
        <taxon>Burkholderiales</taxon>
        <taxon>Oxalobacteraceae</taxon>
        <taxon>Telluria group</taxon>
        <taxon>Massilia</taxon>
    </lineage>
</organism>
<proteinExistence type="predicted"/>